<keyword evidence="3" id="KW-1185">Reference proteome</keyword>
<organism evidence="2 3">
    <name type="scientific">Phytophthora oleae</name>
    <dbReference type="NCBI Taxonomy" id="2107226"/>
    <lineage>
        <taxon>Eukaryota</taxon>
        <taxon>Sar</taxon>
        <taxon>Stramenopiles</taxon>
        <taxon>Oomycota</taxon>
        <taxon>Peronosporomycetes</taxon>
        <taxon>Peronosporales</taxon>
        <taxon>Peronosporaceae</taxon>
        <taxon>Phytophthora</taxon>
    </lineage>
</organism>
<name>A0ABD3F4Z8_9STRA</name>
<comment type="caution">
    <text evidence="2">The sequence shown here is derived from an EMBL/GenBank/DDBJ whole genome shotgun (WGS) entry which is preliminary data.</text>
</comment>
<reference evidence="2 3" key="1">
    <citation type="submission" date="2024-09" db="EMBL/GenBank/DDBJ databases">
        <title>Genome sequencing and assembly of Phytophthora oleae, isolate VK10A, causative agent of rot of olive drupes.</title>
        <authorList>
            <person name="Conti Taguali S."/>
            <person name="Riolo M."/>
            <person name="La Spada F."/>
            <person name="Cacciola S.O."/>
            <person name="Dionisio G."/>
        </authorList>
    </citation>
    <scope>NUCLEOTIDE SEQUENCE [LARGE SCALE GENOMIC DNA]</scope>
    <source>
        <strain evidence="2 3">VK10A</strain>
    </source>
</reference>
<proteinExistence type="predicted"/>
<dbReference type="EMBL" id="JBIMZQ010000037">
    <property type="protein sequence ID" value="KAL3661100.1"/>
    <property type="molecule type" value="Genomic_DNA"/>
</dbReference>
<evidence type="ECO:0000256" key="1">
    <source>
        <dbReference type="SAM" id="MobiDB-lite"/>
    </source>
</evidence>
<protein>
    <submittedName>
        <fullName evidence="2">Uncharacterized protein</fullName>
    </submittedName>
</protein>
<accession>A0ABD3F4Z8</accession>
<sequence>MLSPEAEAGSPIHADQEESRRSGHPNQRAAVQEGGEGDRGDAEVQESEAVEQEGRAEVHPKRFALYQQSMQGNLLEPRRQRREKLVGTAPERAQGQARSEQAEVDSHTSKPTQK</sequence>
<evidence type="ECO:0000313" key="3">
    <source>
        <dbReference type="Proteomes" id="UP001632037"/>
    </source>
</evidence>
<dbReference type="AlphaFoldDB" id="A0ABD3F4Z8"/>
<dbReference type="Proteomes" id="UP001632037">
    <property type="component" value="Unassembled WGS sequence"/>
</dbReference>
<evidence type="ECO:0000313" key="2">
    <source>
        <dbReference type="EMBL" id="KAL3661100.1"/>
    </source>
</evidence>
<feature type="region of interest" description="Disordered" evidence="1">
    <location>
        <begin position="1"/>
        <end position="114"/>
    </location>
</feature>
<gene>
    <name evidence="2" type="ORF">V7S43_013709</name>
</gene>